<sequence>MDSDSSLALTEIKADDVQDIENFLDLVDEFQDSELPASYVKEKTALYHRRMEFEQTLMDVADVVDAGETFDAATLEEAEGILKKSVENYKPLVCTKPKSVADEMSEFVEFIQKPDERKVVPTGFPRLDEYLNDGLVEKTLTVLLATTHRRQDRDHAEHGVPPSPQRVQRPLRHP</sequence>
<dbReference type="Proteomes" id="UP000181901">
    <property type="component" value="Unassembled WGS sequence"/>
</dbReference>
<evidence type="ECO:0000313" key="3">
    <source>
        <dbReference type="Proteomes" id="UP000181901"/>
    </source>
</evidence>
<protein>
    <submittedName>
        <fullName evidence="2">Uncharacterized protein</fullName>
    </submittedName>
</protein>
<comment type="caution">
    <text evidence="2">The sequence shown here is derived from an EMBL/GenBank/DDBJ whole genome shotgun (WGS) entry which is preliminary data.</text>
</comment>
<organism evidence="2 3">
    <name type="scientific">Pseudodesulfovibrio hydrargyri</name>
    <dbReference type="NCBI Taxonomy" id="2125990"/>
    <lineage>
        <taxon>Bacteria</taxon>
        <taxon>Pseudomonadati</taxon>
        <taxon>Thermodesulfobacteriota</taxon>
        <taxon>Desulfovibrionia</taxon>
        <taxon>Desulfovibrionales</taxon>
        <taxon>Desulfovibrionaceae</taxon>
    </lineage>
</organism>
<dbReference type="EMBL" id="LKAQ01000004">
    <property type="protein sequence ID" value="OIQ49044.1"/>
    <property type="molecule type" value="Genomic_DNA"/>
</dbReference>
<evidence type="ECO:0000313" key="2">
    <source>
        <dbReference type="EMBL" id="OIQ49044.1"/>
    </source>
</evidence>
<feature type="region of interest" description="Disordered" evidence="1">
    <location>
        <begin position="148"/>
        <end position="174"/>
    </location>
</feature>
<feature type="compositionally biased region" description="Basic and acidic residues" evidence="1">
    <location>
        <begin position="149"/>
        <end position="158"/>
    </location>
</feature>
<gene>
    <name evidence="2" type="ORF">BerOc1_00963</name>
</gene>
<evidence type="ECO:0000256" key="1">
    <source>
        <dbReference type="SAM" id="MobiDB-lite"/>
    </source>
</evidence>
<name>A0A1J5MT64_9BACT</name>
<reference evidence="2 3" key="1">
    <citation type="submission" date="2015-09" db="EMBL/GenBank/DDBJ databases">
        <title>Genome of Desulfovibrio dechloracetivorans BerOc1, a mercury methylating strain isolated from highly hydrocarbons and metals contaminated coastal sediments.</title>
        <authorList>
            <person name="Goni Urriza M."/>
            <person name="Gassie C."/>
            <person name="Bouchez O."/>
            <person name="Klopp C."/>
            <person name="Ranchou-Peyruse A."/>
            <person name="Remy G."/>
        </authorList>
    </citation>
    <scope>NUCLEOTIDE SEQUENCE [LARGE SCALE GENOMIC DNA]</scope>
    <source>
        <strain evidence="2 3">BerOc1</strain>
    </source>
</reference>
<proteinExistence type="predicted"/>
<accession>A0A1J5MT64</accession>
<keyword evidence="3" id="KW-1185">Reference proteome</keyword>
<dbReference type="AlphaFoldDB" id="A0A1J5MT64"/>